<keyword evidence="6" id="KW-0479">Metal-binding</keyword>
<proteinExistence type="predicted"/>
<evidence type="ECO:0000256" key="10">
    <source>
        <dbReference type="SAM" id="MobiDB-lite"/>
    </source>
</evidence>
<dbReference type="GO" id="GO:0003677">
    <property type="term" value="F:DNA binding"/>
    <property type="evidence" value="ECO:0007669"/>
    <property type="project" value="InterPro"/>
</dbReference>
<dbReference type="InterPro" id="IPR006171">
    <property type="entry name" value="TOPRIM_dom"/>
</dbReference>
<feature type="compositionally biased region" description="Basic and acidic residues" evidence="10">
    <location>
        <begin position="339"/>
        <end position="349"/>
    </location>
</feature>
<dbReference type="Gene3D" id="3.40.1360.10">
    <property type="match status" value="1"/>
</dbReference>
<evidence type="ECO:0000256" key="9">
    <source>
        <dbReference type="ARBA" id="ARBA00023163"/>
    </source>
</evidence>
<evidence type="ECO:0000256" key="8">
    <source>
        <dbReference type="ARBA" id="ARBA00022833"/>
    </source>
</evidence>
<dbReference type="Proteomes" id="UP000546464">
    <property type="component" value="Unassembled WGS sequence"/>
</dbReference>
<evidence type="ECO:0000256" key="5">
    <source>
        <dbReference type="ARBA" id="ARBA00022705"/>
    </source>
</evidence>
<dbReference type="InterPro" id="IPR036977">
    <property type="entry name" value="DNA_primase_Znf_CHC2"/>
</dbReference>
<dbReference type="InterPro" id="IPR013264">
    <property type="entry name" value="DNAG_N"/>
</dbReference>
<feature type="region of interest" description="Disordered" evidence="10">
    <location>
        <begin position="327"/>
        <end position="349"/>
    </location>
</feature>
<evidence type="ECO:0000259" key="11">
    <source>
        <dbReference type="PROSITE" id="PS50880"/>
    </source>
</evidence>
<dbReference type="GO" id="GO:0003899">
    <property type="term" value="F:DNA-directed RNA polymerase activity"/>
    <property type="evidence" value="ECO:0007669"/>
    <property type="project" value="InterPro"/>
</dbReference>
<dbReference type="RefSeq" id="WP_185674535.1">
    <property type="nucleotide sequence ID" value="NZ_JACHVB010000014.1"/>
</dbReference>
<keyword evidence="5" id="KW-0235">DNA replication</keyword>
<dbReference type="Gene3D" id="3.90.580.10">
    <property type="entry name" value="Zinc finger, CHC2-type domain"/>
    <property type="match status" value="1"/>
</dbReference>
<gene>
    <name evidence="12" type="ORF">H5P28_04560</name>
</gene>
<evidence type="ECO:0000256" key="4">
    <source>
        <dbReference type="ARBA" id="ARBA00022695"/>
    </source>
</evidence>
<keyword evidence="13" id="KW-1185">Reference proteome</keyword>
<name>A0A842HBS8_9BACT</name>
<evidence type="ECO:0000313" key="12">
    <source>
        <dbReference type="EMBL" id="MBC2593528.1"/>
    </source>
</evidence>
<dbReference type="Pfam" id="PF13155">
    <property type="entry name" value="Toprim_2"/>
    <property type="match status" value="1"/>
</dbReference>
<dbReference type="AlphaFoldDB" id="A0A842HBS8"/>
<keyword evidence="4" id="KW-0548">Nucleotidyltransferase</keyword>
<dbReference type="CDD" id="cd01029">
    <property type="entry name" value="TOPRIM_primases"/>
    <property type="match status" value="1"/>
</dbReference>
<keyword evidence="2" id="KW-0639">Primosome</keyword>
<evidence type="ECO:0000256" key="7">
    <source>
        <dbReference type="ARBA" id="ARBA00022771"/>
    </source>
</evidence>
<feature type="domain" description="Toprim" evidence="11">
    <location>
        <begin position="237"/>
        <end position="320"/>
    </location>
</feature>
<dbReference type="GO" id="GO:0000428">
    <property type="term" value="C:DNA-directed RNA polymerase complex"/>
    <property type="evidence" value="ECO:0007669"/>
    <property type="project" value="UniProtKB-KW"/>
</dbReference>
<dbReference type="InterPro" id="IPR034154">
    <property type="entry name" value="TOPRIM_DnaG/twinkle"/>
</dbReference>
<dbReference type="InterPro" id="IPR050219">
    <property type="entry name" value="DnaG_primase"/>
</dbReference>
<comment type="caution">
    <text evidence="12">The sequence shown here is derived from an EMBL/GenBank/DDBJ whole genome shotgun (WGS) entry which is preliminary data.</text>
</comment>
<dbReference type="GO" id="GO:1990077">
    <property type="term" value="C:primosome complex"/>
    <property type="evidence" value="ECO:0007669"/>
    <property type="project" value="UniProtKB-KW"/>
</dbReference>
<dbReference type="InterPro" id="IPR037068">
    <property type="entry name" value="DNA_primase_core_N_sf"/>
</dbReference>
<dbReference type="PANTHER" id="PTHR30313">
    <property type="entry name" value="DNA PRIMASE"/>
    <property type="match status" value="1"/>
</dbReference>
<dbReference type="GO" id="GO:0008270">
    <property type="term" value="F:zinc ion binding"/>
    <property type="evidence" value="ECO:0007669"/>
    <property type="project" value="UniProtKB-KW"/>
</dbReference>
<protein>
    <submittedName>
        <fullName evidence="12">Toprim domain-containing protein</fullName>
    </submittedName>
</protein>
<dbReference type="EMBL" id="JACHVB010000014">
    <property type="protein sequence ID" value="MBC2593528.1"/>
    <property type="molecule type" value="Genomic_DNA"/>
</dbReference>
<dbReference type="Gene3D" id="3.90.980.10">
    <property type="entry name" value="DNA primase, catalytic core, N-terminal domain"/>
    <property type="match status" value="1"/>
</dbReference>
<keyword evidence="8" id="KW-0862">Zinc</keyword>
<organism evidence="12 13">
    <name type="scientific">Ruficoccus amylovorans</name>
    <dbReference type="NCBI Taxonomy" id="1804625"/>
    <lineage>
        <taxon>Bacteria</taxon>
        <taxon>Pseudomonadati</taxon>
        <taxon>Verrucomicrobiota</taxon>
        <taxon>Opitutia</taxon>
        <taxon>Puniceicoccales</taxon>
        <taxon>Cerasicoccaceae</taxon>
        <taxon>Ruficoccus</taxon>
    </lineage>
</organism>
<evidence type="ECO:0000256" key="1">
    <source>
        <dbReference type="ARBA" id="ARBA00022478"/>
    </source>
</evidence>
<dbReference type="Pfam" id="PF01807">
    <property type="entry name" value="Zn_ribbon_DnaG"/>
    <property type="match status" value="1"/>
</dbReference>
<dbReference type="PANTHER" id="PTHR30313:SF2">
    <property type="entry name" value="DNA PRIMASE"/>
    <property type="match status" value="1"/>
</dbReference>
<sequence length="349" mass="38974">MSYHEREELDRLKDRVSLSDYLANVGIELKPAGHLLRAHCPLHEDATPSFYVWDDNSFYCYGCQTGGDVFTLTQKLYDLSFSDAVDRVREYAGGSNPLPAPVRTVLPTARKALRETDQSLLERVVNSYQSKLQGSDAALAYLHKRKISDSVVERFSLGYASGYLAQSMPAEIDHLLKLGLMRKQGSDTYYGRVTVPVYDVSGKVSQLYGRSLGDANKHRYLPFPHTTLFHPDALNESRIILCESILDALTLHSYSFDNTLSVYGARGLKGRFVEQIAEAGVRKVMLAYDADKAGDEGASKAAGLLRKRGILSYRLQLPEGMDVNSVAMESEDPGNELNRLVRDSRHNRI</sequence>
<reference evidence="12 13" key="1">
    <citation type="submission" date="2020-07" db="EMBL/GenBank/DDBJ databases">
        <authorList>
            <person name="Feng X."/>
        </authorList>
    </citation>
    <scope>NUCLEOTIDE SEQUENCE [LARGE SCALE GENOMIC DNA]</scope>
    <source>
        <strain evidence="12 13">JCM31066</strain>
    </source>
</reference>
<dbReference type="InterPro" id="IPR002694">
    <property type="entry name" value="Znf_CHC2"/>
</dbReference>
<keyword evidence="9" id="KW-0804">Transcription</keyword>
<evidence type="ECO:0000256" key="2">
    <source>
        <dbReference type="ARBA" id="ARBA00022515"/>
    </source>
</evidence>
<dbReference type="SMART" id="SM00400">
    <property type="entry name" value="ZnF_CHCC"/>
    <property type="match status" value="1"/>
</dbReference>
<dbReference type="PROSITE" id="PS50880">
    <property type="entry name" value="TOPRIM"/>
    <property type="match status" value="1"/>
</dbReference>
<dbReference type="SUPFAM" id="SSF56731">
    <property type="entry name" value="DNA primase core"/>
    <property type="match status" value="1"/>
</dbReference>
<evidence type="ECO:0000256" key="6">
    <source>
        <dbReference type="ARBA" id="ARBA00022723"/>
    </source>
</evidence>
<dbReference type="SMART" id="SM00493">
    <property type="entry name" value="TOPRIM"/>
    <property type="match status" value="1"/>
</dbReference>
<evidence type="ECO:0000256" key="3">
    <source>
        <dbReference type="ARBA" id="ARBA00022679"/>
    </source>
</evidence>
<accession>A0A842HBS8</accession>
<dbReference type="Pfam" id="PF08275">
    <property type="entry name" value="DNAG_N"/>
    <property type="match status" value="1"/>
</dbReference>
<keyword evidence="7" id="KW-0863">Zinc-finger</keyword>
<dbReference type="GO" id="GO:0005737">
    <property type="term" value="C:cytoplasm"/>
    <property type="evidence" value="ECO:0007669"/>
    <property type="project" value="TreeGrafter"/>
</dbReference>
<evidence type="ECO:0000313" key="13">
    <source>
        <dbReference type="Proteomes" id="UP000546464"/>
    </source>
</evidence>
<dbReference type="SUPFAM" id="SSF57783">
    <property type="entry name" value="Zinc beta-ribbon"/>
    <property type="match status" value="1"/>
</dbReference>
<keyword evidence="3" id="KW-0808">Transferase</keyword>
<dbReference type="GO" id="GO:0006269">
    <property type="term" value="P:DNA replication, synthesis of primer"/>
    <property type="evidence" value="ECO:0007669"/>
    <property type="project" value="UniProtKB-KW"/>
</dbReference>
<keyword evidence="1" id="KW-0240">DNA-directed RNA polymerase</keyword>